<evidence type="ECO:0000256" key="7">
    <source>
        <dbReference type="ARBA" id="ARBA00023065"/>
    </source>
</evidence>
<keyword evidence="7 20" id="KW-0406">Ion transport</keyword>
<protein>
    <recommendedName>
        <fullName evidence="25">Neurotransmitter-gated ion-channel ligand-binding domain-containing protein</fullName>
    </recommendedName>
</protein>
<dbReference type="PROSITE" id="PS00236">
    <property type="entry name" value="NEUROTR_ION_CHANNEL"/>
    <property type="match status" value="1"/>
</dbReference>
<evidence type="ECO:0000256" key="12">
    <source>
        <dbReference type="ARBA" id="ARBA00023257"/>
    </source>
</evidence>
<keyword evidence="1 20" id="KW-0813">Transport</keyword>
<evidence type="ECO:0000259" key="22">
    <source>
        <dbReference type="Pfam" id="PF02932"/>
    </source>
</evidence>
<evidence type="ECO:0000256" key="3">
    <source>
        <dbReference type="ARBA" id="ARBA00022692"/>
    </source>
</evidence>
<dbReference type="HOGENOM" id="CLU_018074_2_0_1"/>
<evidence type="ECO:0000256" key="11">
    <source>
        <dbReference type="ARBA" id="ARBA00023180"/>
    </source>
</evidence>
<evidence type="ECO:0008006" key="25">
    <source>
        <dbReference type="Google" id="ProtNLM"/>
    </source>
</evidence>
<comment type="function">
    <text evidence="19">Forms serotonin (5-hydroxytryptamine/5-HT3)-activated cation-selective channel complexes, which when activated cause fast, depolarizing responses in neurons.</text>
</comment>
<feature type="chain" id="PRO_5022261721" description="Neurotransmitter-gated ion-channel ligand-binding domain-containing protein" evidence="20">
    <location>
        <begin position="21"/>
        <end position="321"/>
    </location>
</feature>
<dbReference type="eggNOG" id="KOG3645">
    <property type="taxonomic scope" value="Eukaryota"/>
</dbReference>
<reference evidence="23" key="2">
    <citation type="submission" date="2025-08" db="UniProtKB">
        <authorList>
            <consortium name="Ensembl"/>
        </authorList>
    </citation>
    <scope>IDENTIFICATION</scope>
</reference>
<keyword evidence="24" id="KW-1185">Reference proteome</keyword>
<keyword evidence="14 20" id="KW-0407">Ion channel</keyword>
<dbReference type="Pfam" id="PF02932">
    <property type="entry name" value="Neur_chan_memb"/>
    <property type="match status" value="1"/>
</dbReference>
<dbReference type="AlphaFoldDB" id="H3B8F2"/>
<sequence>LSHTAPVLLLVFPISIGCSATLSYNYSEYVYIKFLETFQPIFDEPGMRPSTNCTGPTQVNVSLTIHEILGVLWFNEFLVWDPADFDGMERIALPVEFLWRPDFYFYEFMGEDASPYVPYLYVNHNGVVTYIVPSKLVTSCHLDVFYFPFDTHTCTLTIGPFLSTVNDITMGHHSTPQELFLKSLEHIKESGEWELTDFDTELLSFLFQGVVSPEEWAMMIYTVKIRRRPTHYLVNLLIPSALLMLIEILSFFLPAHSTDRSIFKVTVLLGYAVFLLFVNDILPVNSGGTPLIGGYFLVCLALMIVDLLESILISRIMHRSS</sequence>
<evidence type="ECO:0000256" key="9">
    <source>
        <dbReference type="ARBA" id="ARBA00023157"/>
    </source>
</evidence>
<dbReference type="InterPro" id="IPR018000">
    <property type="entry name" value="Neurotransmitter_ion_chnl_CS"/>
</dbReference>
<evidence type="ECO:0000256" key="19">
    <source>
        <dbReference type="ARBA" id="ARBA00037540"/>
    </source>
</evidence>
<dbReference type="SUPFAM" id="SSF63712">
    <property type="entry name" value="Nicotinic receptor ligand binding domain-like"/>
    <property type="match status" value="1"/>
</dbReference>
<keyword evidence="8 20" id="KW-0472">Membrane</keyword>
<name>H3B8F2_LATCH</name>
<keyword evidence="2" id="KW-1003">Cell membrane</keyword>
<evidence type="ECO:0000256" key="13">
    <source>
        <dbReference type="ARBA" id="ARBA00023286"/>
    </source>
</evidence>
<feature type="transmembrane region" description="Helical" evidence="20">
    <location>
        <begin position="294"/>
        <end position="313"/>
    </location>
</feature>
<dbReference type="InParanoid" id="H3B8F2"/>
<dbReference type="InterPro" id="IPR038050">
    <property type="entry name" value="Neuro_actylchol_rec"/>
</dbReference>
<dbReference type="InterPro" id="IPR006202">
    <property type="entry name" value="Neur_chan_lig-bd"/>
</dbReference>
<dbReference type="InterPro" id="IPR049944">
    <property type="entry name" value="LGIC_TM_5-HT3"/>
</dbReference>
<evidence type="ECO:0000256" key="15">
    <source>
        <dbReference type="ARBA" id="ARBA00034104"/>
    </source>
</evidence>
<feature type="transmembrane region" description="Helical" evidence="20">
    <location>
        <begin position="232"/>
        <end position="253"/>
    </location>
</feature>
<evidence type="ECO:0000259" key="21">
    <source>
        <dbReference type="Pfam" id="PF02931"/>
    </source>
</evidence>
<keyword evidence="6" id="KW-0770">Synapse</keyword>
<evidence type="ECO:0000256" key="6">
    <source>
        <dbReference type="ARBA" id="ARBA00023018"/>
    </source>
</evidence>
<dbReference type="InterPro" id="IPR006201">
    <property type="entry name" value="Neur_channel"/>
</dbReference>
<keyword evidence="3 20" id="KW-0812">Transmembrane</keyword>
<dbReference type="FunFam" id="2.70.170.10:FF:000017">
    <property type="entry name" value="5-hydroxytryptamine receptor 3A"/>
    <property type="match status" value="1"/>
</dbReference>
<evidence type="ECO:0000256" key="20">
    <source>
        <dbReference type="RuleBase" id="RU000687"/>
    </source>
</evidence>
<organism evidence="23 24">
    <name type="scientific">Latimeria chalumnae</name>
    <name type="common">Coelacanth</name>
    <dbReference type="NCBI Taxonomy" id="7897"/>
    <lineage>
        <taxon>Eukaryota</taxon>
        <taxon>Metazoa</taxon>
        <taxon>Chordata</taxon>
        <taxon>Craniata</taxon>
        <taxon>Vertebrata</taxon>
        <taxon>Euteleostomi</taxon>
        <taxon>Coelacanthiformes</taxon>
        <taxon>Coelacanthidae</taxon>
        <taxon>Latimeria</taxon>
    </lineage>
</organism>
<proteinExistence type="inferred from homology"/>
<evidence type="ECO:0000256" key="17">
    <source>
        <dbReference type="ARBA" id="ARBA00036239"/>
    </source>
</evidence>
<dbReference type="GeneTree" id="ENSGT00940000164221"/>
<keyword evidence="13" id="KW-1071">Ligand-gated ion channel</keyword>
<reference evidence="23" key="3">
    <citation type="submission" date="2025-09" db="UniProtKB">
        <authorList>
            <consortium name="Ensembl"/>
        </authorList>
    </citation>
    <scope>IDENTIFICATION</scope>
</reference>
<evidence type="ECO:0000256" key="8">
    <source>
        <dbReference type="ARBA" id="ARBA00023136"/>
    </source>
</evidence>
<evidence type="ECO:0000256" key="2">
    <source>
        <dbReference type="ARBA" id="ARBA00022475"/>
    </source>
</evidence>
<dbReference type="InterPro" id="IPR036734">
    <property type="entry name" value="Neur_chan_lig-bd_sf"/>
</dbReference>
<feature type="transmembrane region" description="Helical" evidence="20">
    <location>
        <begin position="265"/>
        <end position="282"/>
    </location>
</feature>
<dbReference type="GO" id="GO:0045211">
    <property type="term" value="C:postsynaptic membrane"/>
    <property type="evidence" value="ECO:0007669"/>
    <property type="project" value="UniProtKB-SubCell"/>
</dbReference>
<dbReference type="InterPro" id="IPR006029">
    <property type="entry name" value="Neurotrans-gated_channel_TM"/>
</dbReference>
<feature type="domain" description="Neurotransmitter-gated ion-channel ligand-binding" evidence="21">
    <location>
        <begin position="58"/>
        <end position="229"/>
    </location>
</feature>
<reference evidence="24" key="1">
    <citation type="submission" date="2011-08" db="EMBL/GenBank/DDBJ databases">
        <title>The draft genome of Latimeria chalumnae.</title>
        <authorList>
            <person name="Di Palma F."/>
            <person name="Alfoldi J."/>
            <person name="Johnson J."/>
            <person name="Berlin A."/>
            <person name="Gnerre S."/>
            <person name="Jaffe D."/>
            <person name="MacCallum I."/>
            <person name="Young S."/>
            <person name="Walker B.J."/>
            <person name="Lander E."/>
            <person name="Lindblad-Toh K."/>
        </authorList>
    </citation>
    <scope>NUCLEOTIDE SEQUENCE [LARGE SCALE GENOMIC DNA]</scope>
    <source>
        <strain evidence="24">Wild caught</strain>
    </source>
</reference>
<comment type="catalytic activity">
    <reaction evidence="18">
        <text>Ca(2+)(in) = Ca(2+)(out)</text>
        <dbReference type="Rhea" id="RHEA:29671"/>
        <dbReference type="ChEBI" id="CHEBI:29108"/>
    </reaction>
</comment>
<comment type="catalytic activity">
    <reaction evidence="17">
        <text>Na(+)(in) = Na(+)(out)</text>
        <dbReference type="Rhea" id="RHEA:34963"/>
        <dbReference type="ChEBI" id="CHEBI:29101"/>
    </reaction>
</comment>
<comment type="similarity">
    <text evidence="20">Belongs to the ligand-gated ion channel (TC 1.A.9) family.</text>
</comment>
<dbReference type="SUPFAM" id="SSF90112">
    <property type="entry name" value="Neurotransmitter-gated ion-channel transmembrane pore"/>
    <property type="match status" value="1"/>
</dbReference>
<dbReference type="GO" id="GO:0005230">
    <property type="term" value="F:extracellular ligand-gated monoatomic ion channel activity"/>
    <property type="evidence" value="ECO:0007669"/>
    <property type="project" value="InterPro"/>
</dbReference>
<dbReference type="Ensembl" id="ENSLACT00000018305.1">
    <property type="protein sequence ID" value="ENSLACP00000018173.1"/>
    <property type="gene ID" value="ENSLACG00000016008.1"/>
</dbReference>
<accession>H3B8F2</accession>
<dbReference type="InterPro" id="IPR036719">
    <property type="entry name" value="Neuro-gated_channel_TM_sf"/>
</dbReference>
<evidence type="ECO:0000256" key="4">
    <source>
        <dbReference type="ARBA" id="ARBA00022729"/>
    </source>
</evidence>
<dbReference type="Proteomes" id="UP000008672">
    <property type="component" value="Unassembled WGS sequence"/>
</dbReference>
<evidence type="ECO:0000256" key="14">
    <source>
        <dbReference type="ARBA" id="ARBA00023303"/>
    </source>
</evidence>
<dbReference type="PANTHER" id="PTHR18945">
    <property type="entry name" value="NEUROTRANSMITTER GATED ION CHANNEL"/>
    <property type="match status" value="1"/>
</dbReference>
<evidence type="ECO:0000256" key="5">
    <source>
        <dbReference type="ARBA" id="ARBA00022989"/>
    </source>
</evidence>
<keyword evidence="5 20" id="KW-1133">Transmembrane helix</keyword>
<evidence type="ECO:0000256" key="16">
    <source>
        <dbReference type="ARBA" id="ARBA00034430"/>
    </source>
</evidence>
<dbReference type="Gene3D" id="1.20.58.390">
    <property type="entry name" value="Neurotransmitter-gated ion-channel transmembrane domain"/>
    <property type="match status" value="1"/>
</dbReference>
<comment type="subcellular location">
    <subcellularLocation>
        <location evidence="15">Postsynaptic cell membrane</location>
        <topology evidence="15">Multi-pass membrane protein</topology>
    </subcellularLocation>
</comment>
<dbReference type="OMA" id="NINCSEP"/>
<keyword evidence="12" id="KW-0628">Postsynaptic cell membrane</keyword>
<keyword evidence="4 20" id="KW-0732">Signal</keyword>
<keyword evidence="11" id="KW-0325">Glycoprotein</keyword>
<evidence type="ECO:0000256" key="1">
    <source>
        <dbReference type="ARBA" id="ARBA00022448"/>
    </source>
</evidence>
<feature type="signal peptide" evidence="20">
    <location>
        <begin position="1"/>
        <end position="20"/>
    </location>
</feature>
<dbReference type="EMBL" id="AFYH01039824">
    <property type="status" value="NOT_ANNOTATED_CDS"/>
    <property type="molecule type" value="Genomic_DNA"/>
</dbReference>
<evidence type="ECO:0000256" key="18">
    <source>
        <dbReference type="ARBA" id="ARBA00036634"/>
    </source>
</evidence>
<dbReference type="GO" id="GO:0004888">
    <property type="term" value="F:transmembrane signaling receptor activity"/>
    <property type="evidence" value="ECO:0007669"/>
    <property type="project" value="InterPro"/>
</dbReference>
<dbReference type="Gene3D" id="2.70.170.10">
    <property type="entry name" value="Neurotransmitter-gated ion-channel ligand-binding domain"/>
    <property type="match status" value="1"/>
</dbReference>
<comment type="caution">
    <text evidence="20">Lacks conserved residue(s) required for the propagation of feature annotation.</text>
</comment>
<evidence type="ECO:0000256" key="10">
    <source>
        <dbReference type="ARBA" id="ARBA00023170"/>
    </source>
</evidence>
<evidence type="ECO:0000313" key="24">
    <source>
        <dbReference type="Proteomes" id="UP000008672"/>
    </source>
</evidence>
<dbReference type="PRINTS" id="PR00252">
    <property type="entry name" value="NRIONCHANNEL"/>
</dbReference>
<comment type="catalytic activity">
    <reaction evidence="16">
        <text>K(+)(in) = K(+)(out)</text>
        <dbReference type="Rhea" id="RHEA:29463"/>
        <dbReference type="ChEBI" id="CHEBI:29103"/>
    </reaction>
</comment>
<keyword evidence="10" id="KW-0675">Receptor</keyword>
<keyword evidence="9" id="KW-1015">Disulfide bond</keyword>
<dbReference type="Pfam" id="PF02931">
    <property type="entry name" value="Neur_chan_LBD"/>
    <property type="match status" value="1"/>
</dbReference>
<feature type="domain" description="Neurotransmitter-gated ion-channel transmembrane" evidence="22">
    <location>
        <begin position="236"/>
        <end position="320"/>
    </location>
</feature>
<evidence type="ECO:0000313" key="23">
    <source>
        <dbReference type="Ensembl" id="ENSLACP00000018173.1"/>
    </source>
</evidence>
<dbReference type="CDD" id="cd19063">
    <property type="entry name" value="LGIC_TM_5-HT3"/>
    <property type="match status" value="1"/>
</dbReference>